<dbReference type="EMBL" id="BKCL01000001">
    <property type="protein sequence ID" value="GEQ96800.1"/>
    <property type="molecule type" value="Genomic_DNA"/>
</dbReference>
<dbReference type="Proteomes" id="UP000322084">
    <property type="component" value="Unassembled WGS sequence"/>
</dbReference>
<evidence type="ECO:0000313" key="4">
    <source>
        <dbReference type="Proteomes" id="UP000325187"/>
    </source>
</evidence>
<evidence type="ECO:0000313" key="1">
    <source>
        <dbReference type="EMBL" id="GEQ96800.1"/>
    </source>
</evidence>
<evidence type="ECO:0000313" key="2">
    <source>
        <dbReference type="EMBL" id="GER01212.1"/>
    </source>
</evidence>
<organism evidence="1 3">
    <name type="scientific">Iodidimonas gelatinilytica</name>
    <dbReference type="NCBI Taxonomy" id="1236966"/>
    <lineage>
        <taxon>Bacteria</taxon>
        <taxon>Pseudomonadati</taxon>
        <taxon>Pseudomonadota</taxon>
        <taxon>Alphaproteobacteria</taxon>
        <taxon>Iodidimonadales</taxon>
        <taxon>Iodidimonadaceae</taxon>
        <taxon>Iodidimonas</taxon>
    </lineage>
</organism>
<dbReference type="Proteomes" id="UP000325187">
    <property type="component" value="Unassembled WGS sequence"/>
</dbReference>
<dbReference type="Pfam" id="PF20660">
    <property type="entry name" value="DUF6812"/>
    <property type="match status" value="1"/>
</dbReference>
<sequence>MTVTDFDPTQEARQRKSISKAAMDVELVLADGSQLSGHVFLGRGERVSDLLNDDKLFLPFRVENGELLLIAKSSIALCKPLDRPN</sequence>
<protein>
    <submittedName>
        <fullName evidence="1">Uncharacterized protein</fullName>
    </submittedName>
</protein>
<comment type="caution">
    <text evidence="1">The sequence shown here is derived from an EMBL/GenBank/DDBJ whole genome shotgun (WGS) entry which is preliminary data.</text>
</comment>
<keyword evidence="4" id="KW-1185">Reference proteome</keyword>
<proteinExistence type="predicted"/>
<dbReference type="EMBL" id="BKCM01000008">
    <property type="protein sequence ID" value="GER01212.1"/>
    <property type="molecule type" value="Genomic_DNA"/>
</dbReference>
<accession>A0A5A7MYY3</accession>
<accession>A0A5A7MLG0</accession>
<dbReference type="InterPro" id="IPR049210">
    <property type="entry name" value="DUF6812"/>
</dbReference>
<evidence type="ECO:0000313" key="3">
    <source>
        <dbReference type="Proteomes" id="UP000322084"/>
    </source>
</evidence>
<gene>
    <name evidence="1" type="ORF">JCM17844_04370</name>
    <name evidence="2" type="ORF">JCM17845_18350</name>
</gene>
<name>A0A5A7MLG0_9PROT</name>
<dbReference type="RefSeq" id="WP_149999396.1">
    <property type="nucleotide sequence ID" value="NZ_BKCL01000001.1"/>
</dbReference>
<dbReference type="AlphaFoldDB" id="A0A5A7MLG0"/>
<reference evidence="3 4" key="1">
    <citation type="submission" date="2019-09" db="EMBL/GenBank/DDBJ databases">
        <title>NBRP : Genome information of microbial organism related human and environment.</title>
        <authorList>
            <person name="Hattori M."/>
            <person name="Oshima K."/>
            <person name="Inaba H."/>
            <person name="Suda W."/>
            <person name="Sakamoto M."/>
            <person name="Iino T."/>
            <person name="Kitahara M."/>
            <person name="Oshida Y."/>
            <person name="Iida T."/>
            <person name="Kudo T."/>
            <person name="Itoh T."/>
            <person name="Ohkuma M."/>
        </authorList>
    </citation>
    <scope>NUCLEOTIDE SEQUENCE [LARGE SCALE GENOMIC DNA]</scope>
    <source>
        <strain evidence="1 3">Hi-2</strain>
        <strain evidence="2 4">Mie-1</strain>
    </source>
</reference>